<evidence type="ECO:0000256" key="2">
    <source>
        <dbReference type="ARBA" id="ARBA00022643"/>
    </source>
</evidence>
<dbReference type="InterPro" id="IPR050104">
    <property type="entry name" value="FMN-dep_NADH:Q_OxRdtase_AzoR1"/>
</dbReference>
<evidence type="ECO:0000256" key="6">
    <source>
        <dbReference type="HAMAP-Rule" id="MF_01216"/>
    </source>
</evidence>
<comment type="cofactor">
    <cofactor evidence="6">
        <name>FMN</name>
        <dbReference type="ChEBI" id="CHEBI:58210"/>
    </cofactor>
    <text evidence="6">Binds 1 FMN per subunit.</text>
</comment>
<keyword evidence="4 6" id="KW-0520">NAD</keyword>
<dbReference type="EC" id="1.6.5.-" evidence="6"/>
<comment type="catalytic activity">
    <reaction evidence="6">
        <text>2 a quinone + NADH + H(+) = 2 a 1,4-benzosemiquinone + NAD(+)</text>
        <dbReference type="Rhea" id="RHEA:65952"/>
        <dbReference type="ChEBI" id="CHEBI:15378"/>
        <dbReference type="ChEBI" id="CHEBI:57540"/>
        <dbReference type="ChEBI" id="CHEBI:57945"/>
        <dbReference type="ChEBI" id="CHEBI:132124"/>
        <dbReference type="ChEBI" id="CHEBI:134225"/>
    </reaction>
</comment>
<comment type="function">
    <text evidence="6">Quinone reductase that provides resistance to thiol-specific stress caused by electrophilic quinones.</text>
</comment>
<keyword evidence="3 6" id="KW-0560">Oxidoreductase</keyword>
<keyword evidence="1 6" id="KW-0285">Flavoprotein</keyword>
<dbReference type="HAMAP" id="MF_01216">
    <property type="entry name" value="Azoreductase_type1"/>
    <property type="match status" value="1"/>
</dbReference>
<dbReference type="SUPFAM" id="SSF52218">
    <property type="entry name" value="Flavoproteins"/>
    <property type="match status" value="1"/>
</dbReference>
<dbReference type="GO" id="GO:0016655">
    <property type="term" value="F:oxidoreductase activity, acting on NAD(P)H, quinone or similar compound as acceptor"/>
    <property type="evidence" value="ECO:0007669"/>
    <property type="project" value="InterPro"/>
</dbReference>
<gene>
    <name evidence="6" type="primary">azoR</name>
    <name evidence="8" type="ORF">BKD09_32400</name>
</gene>
<accession>A0A1L3FIB2</accession>
<comment type="subunit">
    <text evidence="6">Homodimer.</text>
</comment>
<protein>
    <recommendedName>
        <fullName evidence="6">FMN dependent NADH:quinone oxidoreductase</fullName>
        <ecNumber evidence="6">1.6.5.-</ecNumber>
    </recommendedName>
    <alternativeName>
        <fullName evidence="6">Azo-dye reductase</fullName>
    </alternativeName>
    <alternativeName>
        <fullName evidence="6">FMN-dependent NADH-azo compound oxidoreductase</fullName>
    </alternativeName>
    <alternativeName>
        <fullName evidence="6">FMN-dependent NADH-azoreductase</fullName>
        <ecNumber evidence="6">1.7.1.17</ecNumber>
    </alternativeName>
</protein>
<evidence type="ECO:0000256" key="5">
    <source>
        <dbReference type="ARBA" id="ARBA00048542"/>
    </source>
</evidence>
<dbReference type="RefSeq" id="WP_071917566.1">
    <property type="nucleotide sequence ID" value="NZ_CP017637.1"/>
</dbReference>
<dbReference type="InterPro" id="IPR023048">
    <property type="entry name" value="NADH:quinone_OxRdtase_FMN_depd"/>
</dbReference>
<evidence type="ECO:0000259" key="7">
    <source>
        <dbReference type="Pfam" id="PF02525"/>
    </source>
</evidence>
<dbReference type="EC" id="1.7.1.17" evidence="6"/>
<dbReference type="OrthoDB" id="9787136at2"/>
<comment type="catalytic activity">
    <reaction evidence="5">
        <text>N,N-dimethyl-1,4-phenylenediamine + anthranilate + 2 NAD(+) = 2-(4-dimethylaminophenyl)diazenylbenzoate + 2 NADH + 2 H(+)</text>
        <dbReference type="Rhea" id="RHEA:55872"/>
        <dbReference type="ChEBI" id="CHEBI:15378"/>
        <dbReference type="ChEBI" id="CHEBI:15783"/>
        <dbReference type="ChEBI" id="CHEBI:16567"/>
        <dbReference type="ChEBI" id="CHEBI:57540"/>
        <dbReference type="ChEBI" id="CHEBI:57945"/>
        <dbReference type="ChEBI" id="CHEBI:71579"/>
        <dbReference type="EC" id="1.7.1.17"/>
    </reaction>
    <physiologicalReaction direction="right-to-left" evidence="5">
        <dbReference type="Rhea" id="RHEA:55874"/>
    </physiologicalReaction>
</comment>
<dbReference type="Proteomes" id="UP000181962">
    <property type="component" value="Chromosome"/>
</dbReference>
<keyword evidence="2 6" id="KW-0288">FMN</keyword>
<reference evidence="8 9" key="1">
    <citation type="submission" date="2016-11" db="EMBL/GenBank/DDBJ databases">
        <title>Complete Genome Sequence of Bradyrhizobium sp. strain J5, an isolated from soybean nodule in Hokkaido.</title>
        <authorList>
            <person name="Kanehara K."/>
        </authorList>
    </citation>
    <scope>NUCLEOTIDE SEQUENCE [LARGE SCALE GENOMIC DNA]</scope>
    <source>
        <strain evidence="8 9">J5</strain>
    </source>
</reference>
<dbReference type="GO" id="GO:0016652">
    <property type="term" value="F:oxidoreductase activity, acting on NAD(P)H as acceptor"/>
    <property type="evidence" value="ECO:0007669"/>
    <property type="project" value="UniProtKB-UniRule"/>
</dbReference>
<feature type="binding site" evidence="6">
    <location>
        <position position="10"/>
    </location>
    <ligand>
        <name>FMN</name>
        <dbReference type="ChEBI" id="CHEBI:58210"/>
    </ligand>
</feature>
<evidence type="ECO:0000256" key="4">
    <source>
        <dbReference type="ARBA" id="ARBA00023027"/>
    </source>
</evidence>
<evidence type="ECO:0000256" key="3">
    <source>
        <dbReference type="ARBA" id="ARBA00023002"/>
    </source>
</evidence>
<dbReference type="AlphaFoldDB" id="A0A1L3FIB2"/>
<dbReference type="GO" id="GO:0009055">
    <property type="term" value="F:electron transfer activity"/>
    <property type="evidence" value="ECO:0007669"/>
    <property type="project" value="UniProtKB-UniRule"/>
</dbReference>
<dbReference type="InterPro" id="IPR003680">
    <property type="entry name" value="Flavodoxin_fold"/>
</dbReference>
<dbReference type="EMBL" id="CP017637">
    <property type="protein sequence ID" value="APG13056.1"/>
    <property type="molecule type" value="Genomic_DNA"/>
</dbReference>
<comment type="function">
    <text evidence="6">Also exhibits azoreductase activity. Catalyzes the reductive cleavage of the azo bond in aromatic azo compounds to the corresponding amines.</text>
</comment>
<comment type="caution">
    <text evidence="6">Lacks conserved residue(s) required for the propagation of feature annotation.</text>
</comment>
<dbReference type="PANTHER" id="PTHR43741:SF4">
    <property type="entry name" value="FMN-DEPENDENT NADH:QUINONE OXIDOREDUCTASE"/>
    <property type="match status" value="1"/>
</dbReference>
<feature type="domain" description="Flavodoxin-like fold" evidence="7">
    <location>
        <begin position="2"/>
        <end position="198"/>
    </location>
</feature>
<dbReference type="Pfam" id="PF02525">
    <property type="entry name" value="Flavodoxin_2"/>
    <property type="match status" value="1"/>
</dbReference>
<dbReference type="PANTHER" id="PTHR43741">
    <property type="entry name" value="FMN-DEPENDENT NADH-AZOREDUCTASE 1"/>
    <property type="match status" value="1"/>
</dbReference>
<evidence type="ECO:0000256" key="1">
    <source>
        <dbReference type="ARBA" id="ARBA00022630"/>
    </source>
</evidence>
<proteinExistence type="inferred from homology"/>
<name>A0A1L3FIB2_BRAJP</name>
<organism evidence="8 9">
    <name type="scientific">Bradyrhizobium japonicum</name>
    <dbReference type="NCBI Taxonomy" id="375"/>
    <lineage>
        <taxon>Bacteria</taxon>
        <taxon>Pseudomonadati</taxon>
        <taxon>Pseudomonadota</taxon>
        <taxon>Alphaproteobacteria</taxon>
        <taxon>Hyphomicrobiales</taxon>
        <taxon>Nitrobacteraceae</taxon>
        <taxon>Bradyrhizobium</taxon>
    </lineage>
</organism>
<evidence type="ECO:0000313" key="8">
    <source>
        <dbReference type="EMBL" id="APG13056.1"/>
    </source>
</evidence>
<dbReference type="GO" id="GO:0010181">
    <property type="term" value="F:FMN binding"/>
    <property type="evidence" value="ECO:0007669"/>
    <property type="project" value="UniProtKB-UniRule"/>
</dbReference>
<feature type="binding site" evidence="6">
    <location>
        <begin position="139"/>
        <end position="142"/>
    </location>
    <ligand>
        <name>FMN</name>
        <dbReference type="ChEBI" id="CHEBI:58210"/>
    </ligand>
</feature>
<sequence>MTKILHLTCSPRGQASESYILSQKIVGYLLDSEPTATVIIRPISGVPDIDESYATALGATERSYLEMFVEGSMSRSEELIQELESADFVVIATPMHNFTVPAALKAWIDHVVRVRRTFDVTAQGKLGALRDRPVFVAVSSGGRFSGDRAHQPDFLTPYLKAILGTIGLHDLTFFSVEGSALGPDALVAARTKADQAMQRFFLRFARHSTGAFQQAV</sequence>
<comment type="similarity">
    <text evidence="6">Belongs to the azoreductase type 1 family.</text>
</comment>
<dbReference type="InterPro" id="IPR029039">
    <property type="entry name" value="Flavoprotein-like_sf"/>
</dbReference>
<evidence type="ECO:0000313" key="9">
    <source>
        <dbReference type="Proteomes" id="UP000181962"/>
    </source>
</evidence>
<feature type="binding site" evidence="6">
    <location>
        <begin position="16"/>
        <end position="18"/>
    </location>
    <ligand>
        <name>FMN</name>
        <dbReference type="ChEBI" id="CHEBI:58210"/>
    </ligand>
</feature>
<dbReference type="Gene3D" id="3.40.50.360">
    <property type="match status" value="1"/>
</dbReference>